<evidence type="ECO:0000256" key="1">
    <source>
        <dbReference type="ARBA" id="ARBA00023157"/>
    </source>
</evidence>
<reference evidence="4" key="1">
    <citation type="submission" date="2020-03" db="EMBL/GenBank/DDBJ databases">
        <authorList>
            <person name="Weist P."/>
        </authorList>
    </citation>
    <scope>NUCLEOTIDE SEQUENCE</scope>
</reference>
<name>A0A9N7VUX2_PLEPL</name>
<accession>A0A9N7VUX2</accession>
<feature type="region of interest" description="Disordered" evidence="2">
    <location>
        <begin position="1"/>
        <end position="21"/>
    </location>
</feature>
<gene>
    <name evidence="4" type="ORF">PLEPLA_LOCUS43493</name>
</gene>
<dbReference type="InterPro" id="IPR050780">
    <property type="entry name" value="Mucin_vWF_Thrombospondin_sf"/>
</dbReference>
<evidence type="ECO:0000313" key="4">
    <source>
        <dbReference type="EMBL" id="CAB1455712.1"/>
    </source>
</evidence>
<dbReference type="Pfam" id="PF08742">
    <property type="entry name" value="C8"/>
    <property type="match status" value="1"/>
</dbReference>
<dbReference type="InterPro" id="IPR014853">
    <property type="entry name" value="VWF/SSPO/ZAN-like_Cys-rich_dom"/>
</dbReference>
<dbReference type="Proteomes" id="UP001153269">
    <property type="component" value="Unassembled WGS sequence"/>
</dbReference>
<sequence length="672" mass="72806">MRPVIPEKQRVQLVDPGQPNLSQDALSFSDEALFKEPQDAQRYEERTSSHSSLLLREHRAKPQQFINHLMSEAQLHRKLEIFKVDLQENFTQFPAMKQIQVPLSKAPYSPNICSPCAIHFCSLLCVSCTRWKPVWSQGPEQNVVTGLRIKAVDRDSVRQRPESSTQTDEGANRSEAETSPPTQSCCTSVPTTIVSMAECLVPISRSAASMFNILHLAALSVLAGTAATQTFTGSGELNITSCPITYFGQKYDKVYVSFKASKVNVCFNGQYQSGIKDDCILVPGGAAVSGSLSIAWRNFPLGSNVHQALPSIKQAAPCFIQISIGGSSTLAIQFIELFNFKTQAALVLWTYSAFSASHIEADVQVNGLTVSKPRFTKAEASGGGYSDLSSCRSSGVVYQTNTTVVDPSSCSTVSCDASAVAAVSVCDPNESCNGKGSCISNNVCTVIGSTVIGFAGQVQAVPDRCGYTLFRSTSVPGFQVVGVFQERRRKDVSFLKRVILQLDAGGVQISLEQGSRALLDTRELRLNTTAMVVHGWELTKDQTGVTAKMSASNFTVSVHFDGSITHIHLTGPNGHDAHGFCGNSSRTVKDEKVSSHSDTGCDKQYNEAADPTINCKASTDWCNLLKQAPFTACNMEHDPEPFITACTQALCKYPEGDGLKCQFLEAYAQGRR</sequence>
<dbReference type="PANTHER" id="PTHR11339:SF384">
    <property type="entry name" value="MUCIN-2"/>
    <property type="match status" value="1"/>
</dbReference>
<proteinExistence type="predicted"/>
<dbReference type="PANTHER" id="PTHR11339">
    <property type="entry name" value="EXTRACELLULAR MATRIX GLYCOPROTEIN RELATED"/>
    <property type="match status" value="1"/>
</dbReference>
<keyword evidence="5" id="KW-1185">Reference proteome</keyword>
<dbReference type="AlphaFoldDB" id="A0A9N7VUX2"/>
<keyword evidence="1" id="KW-1015">Disulfide bond</keyword>
<dbReference type="EMBL" id="CADEAL010004268">
    <property type="protein sequence ID" value="CAB1455712.1"/>
    <property type="molecule type" value="Genomic_DNA"/>
</dbReference>
<feature type="compositionally biased region" description="Basic and acidic residues" evidence="2">
    <location>
        <begin position="1"/>
        <end position="10"/>
    </location>
</feature>
<feature type="domain" description="VWF/SSPO/Zonadhesin-like cysteine-rich" evidence="3">
    <location>
        <begin position="621"/>
        <end position="669"/>
    </location>
</feature>
<organism evidence="4 5">
    <name type="scientific">Pleuronectes platessa</name>
    <name type="common">European plaice</name>
    <dbReference type="NCBI Taxonomy" id="8262"/>
    <lineage>
        <taxon>Eukaryota</taxon>
        <taxon>Metazoa</taxon>
        <taxon>Chordata</taxon>
        <taxon>Craniata</taxon>
        <taxon>Vertebrata</taxon>
        <taxon>Euteleostomi</taxon>
        <taxon>Actinopterygii</taxon>
        <taxon>Neopterygii</taxon>
        <taxon>Teleostei</taxon>
        <taxon>Neoteleostei</taxon>
        <taxon>Acanthomorphata</taxon>
        <taxon>Carangaria</taxon>
        <taxon>Pleuronectiformes</taxon>
        <taxon>Pleuronectoidei</taxon>
        <taxon>Pleuronectidae</taxon>
        <taxon>Pleuronectes</taxon>
    </lineage>
</organism>
<evidence type="ECO:0000259" key="3">
    <source>
        <dbReference type="Pfam" id="PF08742"/>
    </source>
</evidence>
<evidence type="ECO:0000313" key="5">
    <source>
        <dbReference type="Proteomes" id="UP001153269"/>
    </source>
</evidence>
<feature type="region of interest" description="Disordered" evidence="2">
    <location>
        <begin position="154"/>
        <end position="185"/>
    </location>
</feature>
<comment type="caution">
    <text evidence="4">The sequence shown here is derived from an EMBL/GenBank/DDBJ whole genome shotgun (WGS) entry which is preliminary data.</text>
</comment>
<evidence type="ECO:0000256" key="2">
    <source>
        <dbReference type="SAM" id="MobiDB-lite"/>
    </source>
</evidence>
<protein>
    <recommendedName>
        <fullName evidence="3">VWF/SSPO/Zonadhesin-like cysteine-rich domain-containing protein</fullName>
    </recommendedName>
</protein>